<dbReference type="Pfam" id="PF05678">
    <property type="entry name" value="VQ"/>
    <property type="match status" value="1"/>
</dbReference>
<gene>
    <name evidence="3" type="ORF">DKX38_019543</name>
</gene>
<dbReference type="AlphaFoldDB" id="A0A5N5KGH7"/>
<evidence type="ECO:0000259" key="2">
    <source>
        <dbReference type="Pfam" id="PF05678"/>
    </source>
</evidence>
<dbReference type="PANTHER" id="PTHR33624:SF17">
    <property type="entry name" value="OS07G0687400 PROTEIN"/>
    <property type="match status" value="1"/>
</dbReference>
<comment type="caution">
    <text evidence="3">The sequence shown here is derived from an EMBL/GenBank/DDBJ whole genome shotgun (WGS) entry which is preliminary data.</text>
</comment>
<dbReference type="Proteomes" id="UP000326939">
    <property type="component" value="Chromosome 13"/>
</dbReference>
<sequence>MGRKSVFAPLHSSSGFSNFVVYLNLPFVEAPSSSIPPRRISYKWRRRINSQQNQNQLNTTLSPSLVSYFHQISKKMNQLTEQYPGRQEPKRGKKTTKHKKEPIKITYISSPTMVKATNASEFRAIVQELTGKDSKVEDPFDAYPVIGNEEEEASQVPRYGTPQFNVAGGNDVFPSNTSFLQTEDGFFWGDVSDMSFDLQSPCVFV</sequence>
<proteinExistence type="predicted"/>
<feature type="compositionally biased region" description="Basic residues" evidence="1">
    <location>
        <begin position="91"/>
        <end position="100"/>
    </location>
</feature>
<organism evidence="3 4">
    <name type="scientific">Salix brachista</name>
    <dbReference type="NCBI Taxonomy" id="2182728"/>
    <lineage>
        <taxon>Eukaryota</taxon>
        <taxon>Viridiplantae</taxon>
        <taxon>Streptophyta</taxon>
        <taxon>Embryophyta</taxon>
        <taxon>Tracheophyta</taxon>
        <taxon>Spermatophyta</taxon>
        <taxon>Magnoliopsida</taxon>
        <taxon>eudicotyledons</taxon>
        <taxon>Gunneridae</taxon>
        <taxon>Pentapetalae</taxon>
        <taxon>rosids</taxon>
        <taxon>fabids</taxon>
        <taxon>Malpighiales</taxon>
        <taxon>Salicaceae</taxon>
        <taxon>Saliceae</taxon>
        <taxon>Salix</taxon>
    </lineage>
</organism>
<dbReference type="InterPro" id="IPR039335">
    <property type="entry name" value="SIB1/2"/>
</dbReference>
<protein>
    <recommendedName>
        <fullName evidence="2">VQ domain-containing protein</fullName>
    </recommendedName>
</protein>
<reference evidence="4" key="1">
    <citation type="journal article" date="2019" name="Gigascience">
        <title>De novo genome assembly of the endangered Acer yangbiense, a plant species with extremely small populations endemic to Yunnan Province, China.</title>
        <authorList>
            <person name="Yang J."/>
            <person name="Wariss H.M."/>
            <person name="Tao L."/>
            <person name="Zhang R."/>
            <person name="Yun Q."/>
            <person name="Hollingsworth P."/>
            <person name="Dao Z."/>
            <person name="Luo G."/>
            <person name="Guo H."/>
            <person name="Ma Y."/>
            <person name="Sun W."/>
        </authorList>
    </citation>
    <scope>NUCLEOTIDE SEQUENCE [LARGE SCALE GENOMIC DNA]</scope>
    <source>
        <strain evidence="4">cv. br00</strain>
    </source>
</reference>
<feature type="domain" description="VQ" evidence="2">
    <location>
        <begin position="108"/>
        <end position="134"/>
    </location>
</feature>
<evidence type="ECO:0000313" key="4">
    <source>
        <dbReference type="Proteomes" id="UP000326939"/>
    </source>
</evidence>
<dbReference type="EMBL" id="VDCV01000013">
    <property type="protein sequence ID" value="KAB5529462.1"/>
    <property type="molecule type" value="Genomic_DNA"/>
</dbReference>
<evidence type="ECO:0000313" key="3">
    <source>
        <dbReference type="EMBL" id="KAB5529462.1"/>
    </source>
</evidence>
<name>A0A5N5KGH7_9ROSI</name>
<feature type="region of interest" description="Disordered" evidence="1">
    <location>
        <begin position="78"/>
        <end position="100"/>
    </location>
</feature>
<evidence type="ECO:0000256" key="1">
    <source>
        <dbReference type="SAM" id="MobiDB-lite"/>
    </source>
</evidence>
<accession>A0A5N5KGH7</accession>
<dbReference type="PANTHER" id="PTHR33624">
    <property type="entry name" value="SIGMA FACTOR BINDING PROTEIN 1, CHLOROPLASTIC"/>
    <property type="match status" value="1"/>
</dbReference>
<dbReference type="InterPro" id="IPR008889">
    <property type="entry name" value="VQ"/>
</dbReference>
<keyword evidence="4" id="KW-1185">Reference proteome</keyword>